<proteinExistence type="predicted"/>
<reference evidence="1" key="1">
    <citation type="submission" date="2017-09" db="EMBL/GenBank/DDBJ databases">
        <title>Contemporary evolution of a Lepidopteran species, Heliothis virescens, in response to modern agricultural practices.</title>
        <authorList>
            <person name="Fritz M.L."/>
            <person name="Deyonke A.M."/>
            <person name="Papanicolaou A."/>
            <person name="Micinski S."/>
            <person name="Westbrook J."/>
            <person name="Gould F."/>
        </authorList>
    </citation>
    <scope>NUCLEOTIDE SEQUENCE [LARGE SCALE GENOMIC DNA]</scope>
    <source>
        <strain evidence="1">HvINT-</strain>
        <tissue evidence="1">Whole body</tissue>
    </source>
</reference>
<dbReference type="EMBL" id="NWSH01004706">
    <property type="protein sequence ID" value="PCG64741.1"/>
    <property type="molecule type" value="Genomic_DNA"/>
</dbReference>
<organism evidence="1">
    <name type="scientific">Heliothis virescens</name>
    <name type="common">Tobacco budworm moth</name>
    <dbReference type="NCBI Taxonomy" id="7102"/>
    <lineage>
        <taxon>Eukaryota</taxon>
        <taxon>Metazoa</taxon>
        <taxon>Ecdysozoa</taxon>
        <taxon>Arthropoda</taxon>
        <taxon>Hexapoda</taxon>
        <taxon>Insecta</taxon>
        <taxon>Pterygota</taxon>
        <taxon>Neoptera</taxon>
        <taxon>Endopterygota</taxon>
        <taxon>Lepidoptera</taxon>
        <taxon>Glossata</taxon>
        <taxon>Ditrysia</taxon>
        <taxon>Noctuoidea</taxon>
        <taxon>Noctuidae</taxon>
        <taxon>Heliothinae</taxon>
        <taxon>Heliothis</taxon>
    </lineage>
</organism>
<gene>
    <name evidence="1" type="ORF">B5V51_10160</name>
</gene>
<dbReference type="AlphaFoldDB" id="A0A2A4IYC6"/>
<name>A0A2A4IYC6_HELVI</name>
<sequence>MDAVKTLGTNYLERWKRGEANVTSAFNPSPQSQEDIHQQDFTIVSTFPSRVVPYDCTPSLLLGAIHAFQSPNSQHLHLNPHRKVKRISTNKTSRSCQPSRAAPYDCIVAFTPLGAIHRLQSP</sequence>
<comment type="caution">
    <text evidence="1">The sequence shown here is derived from an EMBL/GenBank/DDBJ whole genome shotgun (WGS) entry which is preliminary data.</text>
</comment>
<accession>A0A2A4IYC6</accession>
<protein>
    <submittedName>
        <fullName evidence="1">Uncharacterized protein</fullName>
    </submittedName>
</protein>
<evidence type="ECO:0000313" key="1">
    <source>
        <dbReference type="EMBL" id="PCG64741.1"/>
    </source>
</evidence>